<evidence type="ECO:0000313" key="6">
    <source>
        <dbReference type="Proteomes" id="UP001230156"/>
    </source>
</evidence>
<keyword evidence="3" id="KW-0804">Transcription</keyword>
<evidence type="ECO:0000256" key="3">
    <source>
        <dbReference type="ARBA" id="ARBA00023163"/>
    </source>
</evidence>
<reference evidence="6" key="1">
    <citation type="submission" date="2023-08" db="EMBL/GenBank/DDBJ databases">
        <title>Rhodospirillaceae gen. nov., a novel taxon isolated from the Yangtze River Yuezi River estuary sludge.</title>
        <authorList>
            <person name="Ruan L."/>
        </authorList>
    </citation>
    <scope>NUCLEOTIDE SEQUENCE [LARGE SCALE GENOMIC DNA]</scope>
    <source>
        <strain evidence="6">R-7</strain>
    </source>
</reference>
<keyword evidence="2" id="KW-0238">DNA-binding</keyword>
<dbReference type="Pfam" id="PF07729">
    <property type="entry name" value="FCD"/>
    <property type="match status" value="1"/>
</dbReference>
<dbReference type="PRINTS" id="PR00035">
    <property type="entry name" value="HTHGNTR"/>
</dbReference>
<dbReference type="RefSeq" id="WP_379955001.1">
    <property type="nucleotide sequence ID" value="NZ_JAUYVI010000002.1"/>
</dbReference>
<evidence type="ECO:0000256" key="2">
    <source>
        <dbReference type="ARBA" id="ARBA00023125"/>
    </source>
</evidence>
<dbReference type="PANTHER" id="PTHR43537:SF5">
    <property type="entry name" value="UXU OPERON TRANSCRIPTIONAL REGULATOR"/>
    <property type="match status" value="1"/>
</dbReference>
<keyword evidence="1" id="KW-0805">Transcription regulation</keyword>
<dbReference type="Gene3D" id="1.20.120.530">
    <property type="entry name" value="GntR ligand-binding domain-like"/>
    <property type="match status" value="1"/>
</dbReference>
<comment type="caution">
    <text evidence="5">The sequence shown here is derived from an EMBL/GenBank/DDBJ whole genome shotgun (WGS) entry which is preliminary data.</text>
</comment>
<dbReference type="Pfam" id="PF00392">
    <property type="entry name" value="GntR"/>
    <property type="match status" value="1"/>
</dbReference>
<dbReference type="PROSITE" id="PS50949">
    <property type="entry name" value="HTH_GNTR"/>
    <property type="match status" value="1"/>
</dbReference>
<dbReference type="InterPro" id="IPR011711">
    <property type="entry name" value="GntR_C"/>
</dbReference>
<feature type="domain" description="HTH gntR-type" evidence="4">
    <location>
        <begin position="1"/>
        <end position="69"/>
    </location>
</feature>
<name>A0ABU0YIQ9_9PROT</name>
<dbReference type="InterPro" id="IPR036390">
    <property type="entry name" value="WH_DNA-bd_sf"/>
</dbReference>
<evidence type="ECO:0000313" key="5">
    <source>
        <dbReference type="EMBL" id="MDQ7247597.1"/>
    </source>
</evidence>
<gene>
    <name evidence="5" type="ORF">Q8A70_07955</name>
</gene>
<evidence type="ECO:0000259" key="4">
    <source>
        <dbReference type="PROSITE" id="PS50949"/>
    </source>
</evidence>
<dbReference type="SMART" id="SM00895">
    <property type="entry name" value="FCD"/>
    <property type="match status" value="1"/>
</dbReference>
<dbReference type="SUPFAM" id="SSF46785">
    <property type="entry name" value="Winged helix' DNA-binding domain"/>
    <property type="match status" value="1"/>
</dbReference>
<dbReference type="InterPro" id="IPR036388">
    <property type="entry name" value="WH-like_DNA-bd_sf"/>
</dbReference>
<accession>A0ABU0YIQ9</accession>
<proteinExistence type="predicted"/>
<dbReference type="EMBL" id="JAUYVI010000002">
    <property type="protein sequence ID" value="MDQ7247597.1"/>
    <property type="molecule type" value="Genomic_DNA"/>
</dbReference>
<dbReference type="CDD" id="cd07377">
    <property type="entry name" value="WHTH_GntR"/>
    <property type="match status" value="1"/>
</dbReference>
<keyword evidence="6" id="KW-1185">Reference proteome</keyword>
<dbReference type="Gene3D" id="1.10.10.10">
    <property type="entry name" value="Winged helix-like DNA-binding domain superfamily/Winged helix DNA-binding domain"/>
    <property type="match status" value="1"/>
</dbReference>
<dbReference type="InterPro" id="IPR000524">
    <property type="entry name" value="Tscrpt_reg_HTH_GntR"/>
</dbReference>
<evidence type="ECO:0000256" key="1">
    <source>
        <dbReference type="ARBA" id="ARBA00023015"/>
    </source>
</evidence>
<organism evidence="5 6">
    <name type="scientific">Dongia sedimenti</name>
    <dbReference type="NCBI Taxonomy" id="3064282"/>
    <lineage>
        <taxon>Bacteria</taxon>
        <taxon>Pseudomonadati</taxon>
        <taxon>Pseudomonadota</taxon>
        <taxon>Alphaproteobacteria</taxon>
        <taxon>Rhodospirillales</taxon>
        <taxon>Dongiaceae</taxon>
        <taxon>Dongia</taxon>
    </lineage>
</organism>
<protein>
    <submittedName>
        <fullName evidence="5">FadR/GntR family transcriptional regulator</fullName>
    </submittedName>
</protein>
<sequence length="226" mass="24842">MSRRERAMAKLSTVLESPDYPANSRLPAERDLSVQLGLSRSALREALEVLEAQGRVWRHVGQGTFVGSRPAPEPAALSLVTSRTSPTEVLETRLLLEPLLARMAALRATEAEIEQMMRLLEKSEAARDAKTWELWDGRLHRAVAEAAHNGLLLSIFDAFNAMRRQAKWSTLRQAALTPARHAAYCAHHRAYVAAIAARDPAKAEAVMRKHIEAVRDGLLGAAAAAE</sequence>
<dbReference type="InterPro" id="IPR008920">
    <property type="entry name" value="TF_FadR/GntR_C"/>
</dbReference>
<dbReference type="SUPFAM" id="SSF48008">
    <property type="entry name" value="GntR ligand-binding domain-like"/>
    <property type="match status" value="1"/>
</dbReference>
<dbReference type="PANTHER" id="PTHR43537">
    <property type="entry name" value="TRANSCRIPTIONAL REGULATOR, GNTR FAMILY"/>
    <property type="match status" value="1"/>
</dbReference>
<dbReference type="SMART" id="SM00345">
    <property type="entry name" value="HTH_GNTR"/>
    <property type="match status" value="1"/>
</dbReference>
<dbReference type="Proteomes" id="UP001230156">
    <property type="component" value="Unassembled WGS sequence"/>
</dbReference>